<evidence type="ECO:0000256" key="1">
    <source>
        <dbReference type="SAM" id="MobiDB-lite"/>
    </source>
</evidence>
<dbReference type="Proteomes" id="UP000054383">
    <property type="component" value="Unassembled WGS sequence"/>
</dbReference>
<keyword evidence="3" id="KW-1185">Reference proteome</keyword>
<feature type="compositionally biased region" description="Low complexity" evidence="1">
    <location>
        <begin position="98"/>
        <end position="111"/>
    </location>
</feature>
<proteinExistence type="predicted"/>
<evidence type="ECO:0000313" key="3">
    <source>
        <dbReference type="Proteomes" id="UP000054383"/>
    </source>
</evidence>
<feature type="region of interest" description="Disordered" evidence="1">
    <location>
        <begin position="98"/>
        <end position="117"/>
    </location>
</feature>
<sequence>MYRTHHSMMSSNPGTAMGSSPYGNQFVQSLPAAMPSSSSMSPMLDTTRSQSVSDMGHYSPPSPCSRGPIYHANGLIEDIYAAPYDSSSPAYVHPSSSSVSYSGGYHGSPPSRAWEPTASGTRHQLAVLYSEADTSAASSSTGQSLSASSDVPSLFPIVNMLTTGDGPIIGGASENLASSSSTISSSVLGSSSSGTNYSELIGSGLPFMPSEYFAYPMHTLDSSTSFRPKSSSTATVSPLTLCSDLSTSSFYVNVPYDTSSSAAGPMASVYRQSDAVEESNPSEESQVMSMSASLKESPSESGSYEYANGDQYVSNVEADDSNMLENQQYGHFKRSNNAAAVYDAFGFLQSSAAPNVSSNHEEN</sequence>
<feature type="compositionally biased region" description="Low complexity" evidence="1">
    <location>
        <begin position="29"/>
        <end position="44"/>
    </location>
</feature>
<feature type="compositionally biased region" description="Polar residues" evidence="1">
    <location>
        <begin position="7"/>
        <end position="28"/>
    </location>
</feature>
<accession>A0A0U1M7I2</accession>
<organism evidence="2 3">
    <name type="scientific">Talaromyces islandicus</name>
    <name type="common">Penicillium islandicum</name>
    <dbReference type="NCBI Taxonomy" id="28573"/>
    <lineage>
        <taxon>Eukaryota</taxon>
        <taxon>Fungi</taxon>
        <taxon>Dikarya</taxon>
        <taxon>Ascomycota</taxon>
        <taxon>Pezizomycotina</taxon>
        <taxon>Eurotiomycetes</taxon>
        <taxon>Eurotiomycetidae</taxon>
        <taxon>Eurotiales</taxon>
        <taxon>Trichocomaceae</taxon>
        <taxon>Talaromyces</taxon>
        <taxon>Talaromyces sect. Islandici</taxon>
    </lineage>
</organism>
<protein>
    <submittedName>
        <fullName evidence="2">Uncharacterized protein</fullName>
    </submittedName>
</protein>
<dbReference type="OrthoDB" id="10559552at2759"/>
<dbReference type="AlphaFoldDB" id="A0A0U1M7I2"/>
<reference evidence="2 3" key="1">
    <citation type="submission" date="2015-04" db="EMBL/GenBank/DDBJ databases">
        <authorList>
            <person name="Syromyatnikov M.Y."/>
            <person name="Popov V.N."/>
        </authorList>
    </citation>
    <scope>NUCLEOTIDE SEQUENCE [LARGE SCALE GENOMIC DNA]</scope>
    <source>
        <strain evidence="2">WF-38-12</strain>
    </source>
</reference>
<dbReference type="EMBL" id="CVMT01000010">
    <property type="protein sequence ID" value="CRG91539.1"/>
    <property type="molecule type" value="Genomic_DNA"/>
</dbReference>
<feature type="region of interest" description="Disordered" evidence="1">
    <location>
        <begin position="271"/>
        <end position="303"/>
    </location>
</feature>
<feature type="compositionally biased region" description="Polar residues" evidence="1">
    <location>
        <begin position="282"/>
        <end position="302"/>
    </location>
</feature>
<evidence type="ECO:0000313" key="2">
    <source>
        <dbReference type="EMBL" id="CRG91539.1"/>
    </source>
</evidence>
<feature type="region of interest" description="Disordered" evidence="1">
    <location>
        <begin position="1"/>
        <end position="60"/>
    </location>
</feature>
<gene>
    <name evidence="2" type="ORF">PISL3812_08589</name>
</gene>
<name>A0A0U1M7I2_TALIS</name>